<dbReference type="EMBL" id="LR721786">
    <property type="protein sequence ID" value="VVW61499.1"/>
    <property type="molecule type" value="Genomic_DNA"/>
</dbReference>
<reference evidence="1" key="1">
    <citation type="submission" date="2019-09" db="EMBL/GenBank/DDBJ databases">
        <authorList>
            <person name="Zhang L."/>
        </authorList>
    </citation>
    <scope>NUCLEOTIDE SEQUENCE</scope>
</reference>
<sequence length="65" mass="7857">MLIECFFSKECNRELEFELNDVLYDAEDIIEGYQSKIEVSKRDLVWKWSLTTALSSHYEDVSFRW</sequence>
<dbReference type="Gramene" id="NC8G0149960.1">
    <property type="protein sequence ID" value="NC8G0149960.1:cds"/>
    <property type="gene ID" value="NC8G0149960"/>
</dbReference>
<dbReference type="AlphaFoldDB" id="A0A5K1FDZ5"/>
<name>A0A5K1FDZ5_9MAGN</name>
<protein>
    <recommendedName>
        <fullName evidence="2">Rx N-terminal domain-containing protein</fullName>
    </recommendedName>
</protein>
<evidence type="ECO:0008006" key="2">
    <source>
        <dbReference type="Google" id="ProtNLM"/>
    </source>
</evidence>
<evidence type="ECO:0000313" key="1">
    <source>
        <dbReference type="EMBL" id="VVW61499.1"/>
    </source>
</evidence>
<organism evidence="1">
    <name type="scientific">Nymphaea colorata</name>
    <name type="common">pocket water lily</name>
    <dbReference type="NCBI Taxonomy" id="210225"/>
    <lineage>
        <taxon>Eukaryota</taxon>
        <taxon>Viridiplantae</taxon>
        <taxon>Streptophyta</taxon>
        <taxon>Embryophyta</taxon>
        <taxon>Tracheophyta</taxon>
        <taxon>Spermatophyta</taxon>
        <taxon>Magnoliopsida</taxon>
        <taxon>Nymphaeales</taxon>
        <taxon>Nymphaeaceae</taxon>
        <taxon>Nymphaea</taxon>
    </lineage>
</organism>
<gene>
    <name evidence="1" type="ORF">NYM_LOCUS24953</name>
</gene>
<proteinExistence type="predicted"/>
<accession>A0A5K1FDZ5</accession>